<name>A0A1A9VUU3_GLOAU</name>
<dbReference type="EnsemblMetazoa" id="GAUT048425-RA">
    <property type="protein sequence ID" value="GAUT048425-PA"/>
    <property type="gene ID" value="GAUT048425"/>
</dbReference>
<sequence length="267" mass="30352">MPVKNPFGKSLKNLNLVTIDKYGTKRIVPALDKFFARRSAFAQFTSLIKSGGHLIQGVALEEWLCEAEQFKLDMEFILHQEHHEFWSYMIYRTKSILASITSFLQNSLPFYVNILNVNISESVKRLYDDILNLIVRIIFRILTRKESAECWIESNDFPEIIYGNYLISVPMLFDLIIAVGNNSSENTALLRKIFATVLGLEPKYMDDLRVFLQFLKTAFCSIRIQTENEGFEGAGGGASLDAGLDTPYDDVALYALNCSFTLSVLLD</sequence>
<evidence type="ECO:0000313" key="2">
    <source>
        <dbReference type="Proteomes" id="UP000078200"/>
    </source>
</evidence>
<evidence type="ECO:0000313" key="1">
    <source>
        <dbReference type="EnsemblMetazoa" id="GAUT048425-PA"/>
    </source>
</evidence>
<dbReference type="STRING" id="7395.A0A1A9VUU3"/>
<reference evidence="1" key="1">
    <citation type="submission" date="2020-05" db="UniProtKB">
        <authorList>
            <consortium name="EnsemblMetazoa"/>
        </authorList>
    </citation>
    <scope>IDENTIFICATION</scope>
    <source>
        <strain evidence="1">TTRI</strain>
    </source>
</reference>
<protein>
    <submittedName>
        <fullName evidence="1">Uncharacterized protein</fullName>
    </submittedName>
</protein>
<accession>A0A1A9VUU3</accession>
<dbReference type="InterPro" id="IPR052586">
    <property type="entry name" value="ASCC2"/>
</dbReference>
<dbReference type="Proteomes" id="UP000078200">
    <property type="component" value="Unassembled WGS sequence"/>
</dbReference>
<dbReference type="VEuPathDB" id="VectorBase:GAUT048425"/>
<organism evidence="1 2">
    <name type="scientific">Glossina austeni</name>
    <name type="common">Savannah tsetse fly</name>
    <dbReference type="NCBI Taxonomy" id="7395"/>
    <lineage>
        <taxon>Eukaryota</taxon>
        <taxon>Metazoa</taxon>
        <taxon>Ecdysozoa</taxon>
        <taxon>Arthropoda</taxon>
        <taxon>Hexapoda</taxon>
        <taxon>Insecta</taxon>
        <taxon>Pterygota</taxon>
        <taxon>Neoptera</taxon>
        <taxon>Endopterygota</taxon>
        <taxon>Diptera</taxon>
        <taxon>Brachycera</taxon>
        <taxon>Muscomorpha</taxon>
        <taxon>Hippoboscoidea</taxon>
        <taxon>Glossinidae</taxon>
        <taxon>Glossina</taxon>
    </lineage>
</organism>
<keyword evidence="2" id="KW-1185">Reference proteome</keyword>
<dbReference type="AlphaFoldDB" id="A0A1A9VUU3"/>
<dbReference type="GO" id="GO:0043130">
    <property type="term" value="F:ubiquitin binding"/>
    <property type="evidence" value="ECO:0007669"/>
    <property type="project" value="TreeGrafter"/>
</dbReference>
<dbReference type="PANTHER" id="PTHR21494:SF0">
    <property type="entry name" value="ACTIVATING SIGNAL COINTEGRATOR 1 COMPLEX SUBUNIT 2"/>
    <property type="match status" value="1"/>
</dbReference>
<dbReference type="GO" id="GO:0006355">
    <property type="term" value="P:regulation of DNA-templated transcription"/>
    <property type="evidence" value="ECO:0007669"/>
    <property type="project" value="TreeGrafter"/>
</dbReference>
<proteinExistence type="predicted"/>
<dbReference type="PANTHER" id="PTHR21494">
    <property type="entry name" value="ACTIVATING SIGNAL COINTEGRATOR 1 COMPLEX SUBUNIT 2 ASC-1 COMPLEX SUBUNIT P100"/>
    <property type="match status" value="1"/>
</dbReference>